<feature type="transmembrane region" description="Helical" evidence="11">
    <location>
        <begin position="225"/>
        <end position="246"/>
    </location>
</feature>
<keyword evidence="6 11" id="KW-1133">Transmembrane helix</keyword>
<keyword evidence="5" id="KW-0249">Electron transport</keyword>
<dbReference type="PANTHER" id="PTHR32361:SF28">
    <property type="entry name" value="FRP1P"/>
    <property type="match status" value="1"/>
</dbReference>
<evidence type="ECO:0000259" key="12">
    <source>
        <dbReference type="PROSITE" id="PS51384"/>
    </source>
</evidence>
<dbReference type="InterPro" id="IPR017927">
    <property type="entry name" value="FAD-bd_FR_type"/>
</dbReference>
<dbReference type="PANTHER" id="PTHR32361">
    <property type="entry name" value="FERRIC/CUPRIC REDUCTASE TRANSMEMBRANE COMPONENT"/>
    <property type="match status" value="1"/>
</dbReference>
<reference evidence="13" key="1">
    <citation type="submission" date="2020-01" db="EMBL/GenBank/DDBJ databases">
        <authorList>
            <consortium name="DOE Joint Genome Institute"/>
            <person name="Haridas S."/>
            <person name="Albert R."/>
            <person name="Binder M."/>
            <person name="Bloem J."/>
            <person name="Labutti K."/>
            <person name="Salamov A."/>
            <person name="Andreopoulos B."/>
            <person name="Baker S.E."/>
            <person name="Barry K."/>
            <person name="Bills G."/>
            <person name="Bluhm B.H."/>
            <person name="Cannon C."/>
            <person name="Castanera R."/>
            <person name="Culley D.E."/>
            <person name="Daum C."/>
            <person name="Ezra D."/>
            <person name="Gonzalez J.B."/>
            <person name="Henrissat B."/>
            <person name="Kuo A."/>
            <person name="Liang C."/>
            <person name="Lipzen A."/>
            <person name="Lutzoni F."/>
            <person name="Magnuson J."/>
            <person name="Mondo S."/>
            <person name="Nolan M."/>
            <person name="Ohm R."/>
            <person name="Pangilinan J."/>
            <person name="Park H.-J."/>
            <person name="Ramirez L."/>
            <person name="Alfaro M."/>
            <person name="Sun H."/>
            <person name="Tritt A."/>
            <person name="Yoshinaga Y."/>
            <person name="Zwiers L.-H."/>
            <person name="Turgeon B.G."/>
            <person name="Goodwin S.B."/>
            <person name="Spatafora J.W."/>
            <person name="Crous P.W."/>
            <person name="Grigoriev I.V."/>
        </authorList>
    </citation>
    <scope>NUCLEOTIDE SEQUENCE</scope>
    <source>
        <strain evidence="13">IPT5</strain>
    </source>
</reference>
<evidence type="ECO:0000256" key="8">
    <source>
        <dbReference type="ARBA" id="ARBA00023065"/>
    </source>
</evidence>
<dbReference type="InterPro" id="IPR013121">
    <property type="entry name" value="Fe_red_NAD-bd_6"/>
</dbReference>
<evidence type="ECO:0000256" key="5">
    <source>
        <dbReference type="ARBA" id="ARBA00022982"/>
    </source>
</evidence>
<feature type="region of interest" description="Disordered" evidence="10">
    <location>
        <begin position="491"/>
        <end position="510"/>
    </location>
</feature>
<comment type="similarity">
    <text evidence="2">Belongs to the ferric reductase (FRE) family.</text>
</comment>
<dbReference type="GO" id="GO:0000293">
    <property type="term" value="F:ferric-chelate reductase activity"/>
    <property type="evidence" value="ECO:0007669"/>
    <property type="project" value="UniProtKB-ARBA"/>
</dbReference>
<dbReference type="InterPro" id="IPR013130">
    <property type="entry name" value="Fe3_Rdtase_TM_dom"/>
</dbReference>
<feature type="domain" description="FAD-binding FR-type" evidence="12">
    <location>
        <begin position="278"/>
        <end position="429"/>
    </location>
</feature>
<gene>
    <name evidence="13" type="ORF">T440DRAFT_407050</name>
</gene>
<sequence>MDLFQRHKGHHEVEIGQYLGLGYYSVTLTDAQKHQRRETLDRYGFIAQWSVLVVFIVFQLGFLVSWVLRSGLEYDQPKSPSFNKRLGGKSSWLKSVQVIYSRTVWWMKKDIISGWGTRGEWIGATAWTAWLLFLCITQTGKDYLHLTKRFGQIGASQLPIHYLLAMRAPYSPVQWLTRLSHEQIKVFHQILGRITFFLFLIHAALYIAFFVLSGLLAKRIQEWDVIWGTVSIILFSAISTTALAFVRRRNYRVFYISHIAIANVIIVPLYLHCSHIRIYIYQVVLVEVLHLVFRALRLKMYQGTIRLLPGTNLVQIRIPLPSDSSAVNWKPGQHVYLSRPPRKGKAPTIYDQWIMVNKTNPFTIASLPEKDKELLLIARTLKGNTKHLAEIARSLSQGGSGVPMLPTAGGDIPILPLILEGPYGASDRLPDLSDYDQVLLVAGGVGASFIVPIYRSIVELHDPTPAGPKIRCIWAVQNIAEIQWAFPATSSAVIDDDDDDDAGREANGDGLLRQPNAVEVYVTRASGPRLQADASASGVFAVGPDGDEEGEDFELQENEQLLGTDEQMEKPRKGVVVRCSRPKMSEVVDEVFSKGSRTAVICCGPQRLTADLRRNVEVWVHRGHDVFWYDETFGW</sequence>
<dbReference type="GO" id="GO:0005886">
    <property type="term" value="C:plasma membrane"/>
    <property type="evidence" value="ECO:0007669"/>
    <property type="project" value="TreeGrafter"/>
</dbReference>
<dbReference type="GO" id="GO:0006879">
    <property type="term" value="P:intracellular iron ion homeostasis"/>
    <property type="evidence" value="ECO:0007669"/>
    <property type="project" value="TreeGrafter"/>
</dbReference>
<evidence type="ECO:0000256" key="2">
    <source>
        <dbReference type="ARBA" id="ARBA00006278"/>
    </source>
</evidence>
<feature type="transmembrane region" description="Helical" evidence="11">
    <location>
        <begin position="43"/>
        <end position="68"/>
    </location>
</feature>
<feature type="transmembrane region" description="Helical" evidence="11">
    <location>
        <begin position="253"/>
        <end position="272"/>
    </location>
</feature>
<comment type="subcellular location">
    <subcellularLocation>
        <location evidence="1">Membrane</location>
        <topology evidence="1">Multi-pass membrane protein</topology>
    </subcellularLocation>
</comment>
<keyword evidence="3" id="KW-0813">Transport</keyword>
<dbReference type="AlphaFoldDB" id="A0A6A7ASY6"/>
<protein>
    <submittedName>
        <fullName evidence="13">Metalloreductase-like protein Fre8</fullName>
    </submittedName>
</protein>
<name>A0A6A7ASY6_9PLEO</name>
<evidence type="ECO:0000256" key="3">
    <source>
        <dbReference type="ARBA" id="ARBA00022448"/>
    </source>
</evidence>
<dbReference type="InterPro" id="IPR051410">
    <property type="entry name" value="Ferric/Cupric_Reductase"/>
</dbReference>
<dbReference type="GO" id="GO:0006826">
    <property type="term" value="P:iron ion transport"/>
    <property type="evidence" value="ECO:0007669"/>
    <property type="project" value="TreeGrafter"/>
</dbReference>
<dbReference type="Gene3D" id="3.40.50.80">
    <property type="entry name" value="Nucleotide-binding domain of ferredoxin-NADP reductase (FNR) module"/>
    <property type="match status" value="1"/>
</dbReference>
<evidence type="ECO:0000256" key="9">
    <source>
        <dbReference type="ARBA" id="ARBA00023136"/>
    </source>
</evidence>
<dbReference type="PROSITE" id="PS51384">
    <property type="entry name" value="FAD_FR"/>
    <property type="match status" value="1"/>
</dbReference>
<dbReference type="InterPro" id="IPR039261">
    <property type="entry name" value="FNR_nucleotide-bd"/>
</dbReference>
<dbReference type="SFLD" id="SFLDG01168">
    <property type="entry name" value="Ferric_reductase_subgroup_(FRE"/>
    <property type="match status" value="1"/>
</dbReference>
<dbReference type="Pfam" id="PF01794">
    <property type="entry name" value="Ferric_reduct"/>
    <property type="match status" value="1"/>
</dbReference>
<dbReference type="SFLD" id="SFLDS00052">
    <property type="entry name" value="Ferric_Reductase_Domain"/>
    <property type="match status" value="1"/>
</dbReference>
<evidence type="ECO:0000256" key="4">
    <source>
        <dbReference type="ARBA" id="ARBA00022692"/>
    </source>
</evidence>
<dbReference type="GO" id="GO:0015677">
    <property type="term" value="P:copper ion import"/>
    <property type="evidence" value="ECO:0007669"/>
    <property type="project" value="TreeGrafter"/>
</dbReference>
<dbReference type="Pfam" id="PF08022">
    <property type="entry name" value="FAD_binding_8"/>
    <property type="match status" value="1"/>
</dbReference>
<dbReference type="OrthoDB" id="10006946at2759"/>
<organism evidence="13 14">
    <name type="scientific">Plenodomus tracheiphilus IPT5</name>
    <dbReference type="NCBI Taxonomy" id="1408161"/>
    <lineage>
        <taxon>Eukaryota</taxon>
        <taxon>Fungi</taxon>
        <taxon>Dikarya</taxon>
        <taxon>Ascomycota</taxon>
        <taxon>Pezizomycotina</taxon>
        <taxon>Dothideomycetes</taxon>
        <taxon>Pleosporomycetidae</taxon>
        <taxon>Pleosporales</taxon>
        <taxon>Pleosporineae</taxon>
        <taxon>Leptosphaeriaceae</taxon>
        <taxon>Plenodomus</taxon>
    </lineage>
</organism>
<feature type="transmembrane region" description="Helical" evidence="11">
    <location>
        <begin position="190"/>
        <end position="213"/>
    </location>
</feature>
<accession>A0A6A7ASY6</accession>
<keyword evidence="9 11" id="KW-0472">Membrane</keyword>
<evidence type="ECO:0000256" key="1">
    <source>
        <dbReference type="ARBA" id="ARBA00004141"/>
    </source>
</evidence>
<keyword evidence="4 11" id="KW-0812">Transmembrane</keyword>
<proteinExistence type="inferred from homology"/>
<evidence type="ECO:0000256" key="10">
    <source>
        <dbReference type="SAM" id="MobiDB-lite"/>
    </source>
</evidence>
<evidence type="ECO:0000313" key="14">
    <source>
        <dbReference type="Proteomes" id="UP000799423"/>
    </source>
</evidence>
<keyword evidence="14" id="KW-1185">Reference proteome</keyword>
<dbReference type="SUPFAM" id="SSF52343">
    <property type="entry name" value="Ferredoxin reductase-like, C-terminal NADP-linked domain"/>
    <property type="match status" value="1"/>
</dbReference>
<dbReference type="Pfam" id="PF08030">
    <property type="entry name" value="NAD_binding_6"/>
    <property type="match status" value="1"/>
</dbReference>
<evidence type="ECO:0000256" key="6">
    <source>
        <dbReference type="ARBA" id="ARBA00022989"/>
    </source>
</evidence>
<evidence type="ECO:0000256" key="11">
    <source>
        <dbReference type="SAM" id="Phobius"/>
    </source>
</evidence>
<keyword evidence="7" id="KW-0560">Oxidoreductase</keyword>
<dbReference type="InterPro" id="IPR013112">
    <property type="entry name" value="FAD-bd_8"/>
</dbReference>
<evidence type="ECO:0000313" key="13">
    <source>
        <dbReference type="EMBL" id="KAF2845864.1"/>
    </source>
</evidence>
<evidence type="ECO:0000256" key="7">
    <source>
        <dbReference type="ARBA" id="ARBA00023002"/>
    </source>
</evidence>
<dbReference type="CDD" id="cd06186">
    <property type="entry name" value="NOX_Duox_like_FAD_NADP"/>
    <property type="match status" value="1"/>
</dbReference>
<dbReference type="Proteomes" id="UP000799423">
    <property type="component" value="Unassembled WGS sequence"/>
</dbReference>
<keyword evidence="8" id="KW-0406">Ion transport</keyword>
<dbReference type="EMBL" id="MU006341">
    <property type="protein sequence ID" value="KAF2845864.1"/>
    <property type="molecule type" value="Genomic_DNA"/>
</dbReference>